<evidence type="ECO:0000313" key="7">
    <source>
        <dbReference type="EMBL" id="MCZ4224057.1"/>
    </source>
</evidence>
<dbReference type="HAMAP" id="MF_00402">
    <property type="entry name" value="Ribosomal_bL19"/>
    <property type="match status" value="1"/>
</dbReference>
<dbReference type="PANTHER" id="PTHR15680:SF9">
    <property type="entry name" value="LARGE RIBOSOMAL SUBUNIT PROTEIN BL19M"/>
    <property type="match status" value="1"/>
</dbReference>
<dbReference type="Gene3D" id="2.30.30.790">
    <property type="match status" value="1"/>
</dbReference>
<keyword evidence="2 5" id="KW-0689">Ribosomal protein</keyword>
<evidence type="ECO:0000256" key="5">
    <source>
        <dbReference type="HAMAP-Rule" id="MF_00402"/>
    </source>
</evidence>
<dbReference type="InterPro" id="IPR001857">
    <property type="entry name" value="Ribosomal_bL19"/>
</dbReference>
<dbReference type="Pfam" id="PF01245">
    <property type="entry name" value="Ribosomal_L19"/>
    <property type="match status" value="1"/>
</dbReference>
<comment type="caution">
    <text evidence="7">The sequence shown here is derived from an EMBL/GenBank/DDBJ whole genome shotgun (WGS) entry which is preliminary data.</text>
</comment>
<sequence length="116" mass="13136">MMDLVKFVEEQAIAKKDFPAFKSGDTVSVHYKIREGNKERVQIYQGVVIQRNSAGANETFTVRKMSNGVGVERIFPISSPNIEKVEVNSYGKVRRAKLFYLRALTGKAARIKSLRK</sequence>
<evidence type="ECO:0000256" key="2">
    <source>
        <dbReference type="ARBA" id="ARBA00022980"/>
    </source>
</evidence>
<proteinExistence type="inferred from homology"/>
<dbReference type="NCBIfam" id="TIGR01024">
    <property type="entry name" value="rplS_bact"/>
    <property type="match status" value="1"/>
</dbReference>
<keyword evidence="8" id="KW-1185">Reference proteome</keyword>
<evidence type="ECO:0000256" key="4">
    <source>
        <dbReference type="ARBA" id="ARBA00035171"/>
    </source>
</evidence>
<dbReference type="InterPro" id="IPR008991">
    <property type="entry name" value="Translation_prot_SH3-like_sf"/>
</dbReference>
<comment type="function">
    <text evidence="5 6">This protein is located at the 30S-50S ribosomal subunit interface and may play a role in the structure and function of the aminoacyl-tRNA binding site.</text>
</comment>
<evidence type="ECO:0000256" key="3">
    <source>
        <dbReference type="ARBA" id="ARBA00023274"/>
    </source>
</evidence>
<keyword evidence="3 5" id="KW-0687">Ribonucleoprotein</keyword>
<name>A0ABT4L0T3_9SPHI</name>
<dbReference type="PRINTS" id="PR00061">
    <property type="entry name" value="RIBOSOMALL19"/>
</dbReference>
<accession>A0ABT4L0T3</accession>
<dbReference type="InterPro" id="IPR038657">
    <property type="entry name" value="Ribosomal_bL19_sf"/>
</dbReference>
<dbReference type="EMBL" id="JAPWGL010000003">
    <property type="protein sequence ID" value="MCZ4224057.1"/>
    <property type="molecule type" value="Genomic_DNA"/>
</dbReference>
<gene>
    <name evidence="5 7" type="primary">rplS</name>
    <name evidence="7" type="ORF">O0931_12155</name>
</gene>
<dbReference type="PANTHER" id="PTHR15680">
    <property type="entry name" value="RIBOSOMAL PROTEIN L19"/>
    <property type="match status" value="1"/>
</dbReference>
<dbReference type="GO" id="GO:0005840">
    <property type="term" value="C:ribosome"/>
    <property type="evidence" value="ECO:0007669"/>
    <property type="project" value="UniProtKB-KW"/>
</dbReference>
<comment type="similarity">
    <text evidence="1 5 6">Belongs to the bacterial ribosomal protein bL19 family.</text>
</comment>
<reference evidence="7" key="1">
    <citation type="submission" date="2022-12" db="EMBL/GenBank/DDBJ databases">
        <title>Genome sequence of SJ11.</title>
        <authorList>
            <person name="Woo H."/>
        </authorList>
    </citation>
    <scope>NUCLEOTIDE SEQUENCE</scope>
    <source>
        <strain evidence="7">SJ11</strain>
    </source>
</reference>
<dbReference type="PIRSF" id="PIRSF002191">
    <property type="entry name" value="Ribosomal_L19"/>
    <property type="match status" value="1"/>
</dbReference>
<evidence type="ECO:0000256" key="6">
    <source>
        <dbReference type="RuleBase" id="RU000559"/>
    </source>
</evidence>
<dbReference type="InterPro" id="IPR018257">
    <property type="entry name" value="Ribosomal_bL19_CS"/>
</dbReference>
<dbReference type="SUPFAM" id="SSF50104">
    <property type="entry name" value="Translation proteins SH3-like domain"/>
    <property type="match status" value="1"/>
</dbReference>
<organism evidence="7 8">
    <name type="scientific">Pedobacter rhodius</name>
    <dbReference type="NCBI Taxonomy" id="3004098"/>
    <lineage>
        <taxon>Bacteria</taxon>
        <taxon>Pseudomonadati</taxon>
        <taxon>Bacteroidota</taxon>
        <taxon>Sphingobacteriia</taxon>
        <taxon>Sphingobacteriales</taxon>
        <taxon>Sphingobacteriaceae</taxon>
        <taxon>Pedobacter</taxon>
    </lineage>
</organism>
<evidence type="ECO:0000256" key="1">
    <source>
        <dbReference type="ARBA" id="ARBA00005781"/>
    </source>
</evidence>
<protein>
    <recommendedName>
        <fullName evidence="4 5">Large ribosomal subunit protein bL19</fullName>
    </recommendedName>
</protein>
<evidence type="ECO:0000313" key="8">
    <source>
        <dbReference type="Proteomes" id="UP001144341"/>
    </source>
</evidence>
<dbReference type="PROSITE" id="PS01015">
    <property type="entry name" value="RIBOSOMAL_L19"/>
    <property type="match status" value="1"/>
</dbReference>
<dbReference type="Proteomes" id="UP001144341">
    <property type="component" value="Unassembled WGS sequence"/>
</dbReference>